<protein>
    <recommendedName>
        <fullName evidence="4">VanZ-like domain-containing protein</fullName>
    </recommendedName>
</protein>
<keyword evidence="1" id="KW-0472">Membrane</keyword>
<keyword evidence="1" id="KW-1133">Transmembrane helix</keyword>
<sequence length="130" mass="14510">MLPLFIAYGALLVVLSVCKTAEWFLPSINALEHWLGGDKWMHLKLATILSFLACFASERVIEFALGRRILAVFGFLVAALLLDEAHQYIVASRRFEWLDSAYGVCGLVGGIAIYLVVLMITSRFGERRST</sequence>
<evidence type="ECO:0008006" key="4">
    <source>
        <dbReference type="Google" id="ProtNLM"/>
    </source>
</evidence>
<dbReference type="HOGENOM" id="CLU_1937125_0_0_6"/>
<dbReference type="Proteomes" id="UP000011866">
    <property type="component" value="Chromosome"/>
</dbReference>
<dbReference type="EMBL" id="HF680312">
    <property type="protein sequence ID" value="CCU72934.1"/>
    <property type="molecule type" value="Genomic_DNA"/>
</dbReference>
<keyword evidence="3" id="KW-1185">Reference proteome</keyword>
<keyword evidence="1" id="KW-0812">Transmembrane</keyword>
<reference evidence="2 3" key="1">
    <citation type="journal article" date="2013" name="Genome Announc.">
        <title>Genome Sequence of Thalassolituus oleivorans MIL-1 (DSM 14913T).</title>
        <authorList>
            <person name="Golyshin P.N."/>
            <person name="Werner J."/>
            <person name="Chernikova T.N."/>
            <person name="Tran H."/>
            <person name="Ferrer M."/>
            <person name="Yakimov M.M."/>
            <person name="Teeling H."/>
            <person name="Golyshina O.V."/>
        </authorList>
    </citation>
    <scope>NUCLEOTIDE SEQUENCE [LARGE SCALE GENOMIC DNA]</scope>
    <source>
        <strain evidence="2 3">MIL-1</strain>
    </source>
</reference>
<feature type="transmembrane region" description="Helical" evidence="1">
    <location>
        <begin position="40"/>
        <end position="57"/>
    </location>
</feature>
<dbReference type="KEGG" id="tol:TOL_2535"/>
<organism evidence="2 3">
    <name type="scientific">Thalassolituus oleivorans MIL-1</name>
    <dbReference type="NCBI Taxonomy" id="1298593"/>
    <lineage>
        <taxon>Bacteria</taxon>
        <taxon>Pseudomonadati</taxon>
        <taxon>Pseudomonadota</taxon>
        <taxon>Gammaproteobacteria</taxon>
        <taxon>Oceanospirillales</taxon>
        <taxon>Oceanospirillaceae</taxon>
        <taxon>Thalassolituus</taxon>
    </lineage>
</organism>
<dbReference type="STRING" id="187493.CN03_05610"/>
<feature type="transmembrane region" description="Helical" evidence="1">
    <location>
        <begin position="69"/>
        <end position="89"/>
    </location>
</feature>
<evidence type="ECO:0000256" key="1">
    <source>
        <dbReference type="SAM" id="Phobius"/>
    </source>
</evidence>
<name>M5DTU1_9GAMM</name>
<dbReference type="AlphaFoldDB" id="M5DTU1"/>
<accession>M5DTU1</accession>
<dbReference type="NCBIfam" id="NF037970">
    <property type="entry name" value="vanZ_1"/>
    <property type="match status" value="1"/>
</dbReference>
<proteinExistence type="predicted"/>
<evidence type="ECO:0000313" key="3">
    <source>
        <dbReference type="Proteomes" id="UP000011866"/>
    </source>
</evidence>
<gene>
    <name evidence="2" type="ORF">TOL_2535</name>
</gene>
<evidence type="ECO:0000313" key="2">
    <source>
        <dbReference type="EMBL" id="CCU72934.1"/>
    </source>
</evidence>
<feature type="transmembrane region" description="Helical" evidence="1">
    <location>
        <begin position="101"/>
        <end position="120"/>
    </location>
</feature>